<sequence>MSDKSLNFVKNTCQAAFVIASITTLLLNWDEMLIQFSWSAALVACCLWLKEELITLSKEGATLNSNATEEVKSEVKAVGQLGETQESQVETAAKELPPVTEKKETEPVQEAALPEMVKFDCVQAECPPSEALDKGEILLVLKRLPRRTQKRQLCKKLGAKGYGKLNSTEAFTQHILNFNVSRTQFEQAVKAVSA</sequence>
<protein>
    <submittedName>
        <fullName evidence="1">Uncharacterized protein</fullName>
    </submittedName>
</protein>
<accession>A0A6B3NK62</accession>
<proteinExistence type="predicted"/>
<reference evidence="1" key="1">
    <citation type="submission" date="2019-11" db="EMBL/GenBank/DDBJ databases">
        <title>Genomic insights into an expanded diversity of filamentous marine cyanobacteria reveals the extraordinary biosynthetic potential of Moorea and Okeania.</title>
        <authorList>
            <person name="Ferreira Leao T."/>
            <person name="Wang M."/>
            <person name="Moss N."/>
            <person name="Da Silva R."/>
            <person name="Sanders J."/>
            <person name="Nurk S."/>
            <person name="Gurevich A."/>
            <person name="Humphrey G."/>
            <person name="Reher R."/>
            <person name="Zhu Q."/>
            <person name="Belda-Ferre P."/>
            <person name="Glukhov E."/>
            <person name="Rex R."/>
            <person name="Dorrestein P.C."/>
            <person name="Knight R."/>
            <person name="Pevzner P."/>
            <person name="Gerwick W.H."/>
            <person name="Gerwick L."/>
        </authorList>
    </citation>
    <scope>NUCLEOTIDE SEQUENCE</scope>
    <source>
        <strain evidence="1">SIO1C4</strain>
    </source>
</reference>
<evidence type="ECO:0000313" key="1">
    <source>
        <dbReference type="EMBL" id="NER30514.1"/>
    </source>
</evidence>
<dbReference type="EMBL" id="JAAHFQ010000576">
    <property type="protein sequence ID" value="NER30514.1"/>
    <property type="molecule type" value="Genomic_DNA"/>
</dbReference>
<name>A0A6B3NK62_9CYAN</name>
<organism evidence="1">
    <name type="scientific">Symploca sp. SIO1C4</name>
    <dbReference type="NCBI Taxonomy" id="2607765"/>
    <lineage>
        <taxon>Bacteria</taxon>
        <taxon>Bacillati</taxon>
        <taxon>Cyanobacteriota</taxon>
        <taxon>Cyanophyceae</taxon>
        <taxon>Coleofasciculales</taxon>
        <taxon>Coleofasciculaceae</taxon>
        <taxon>Symploca</taxon>
    </lineage>
</organism>
<gene>
    <name evidence="1" type="ORF">F6J89_23560</name>
</gene>
<dbReference type="AlphaFoldDB" id="A0A6B3NK62"/>
<comment type="caution">
    <text evidence="1">The sequence shown here is derived from an EMBL/GenBank/DDBJ whole genome shotgun (WGS) entry which is preliminary data.</text>
</comment>